<dbReference type="EMBL" id="JBDJPC010000005">
    <property type="protein sequence ID" value="KAL1502546.1"/>
    <property type="molecule type" value="Genomic_DNA"/>
</dbReference>
<reference evidence="1 2" key="1">
    <citation type="submission" date="2024-05" db="EMBL/GenBank/DDBJ databases">
        <title>Genetic variation in Jamaican populations of the coffee berry borer (Hypothenemus hampei).</title>
        <authorList>
            <person name="Errbii M."/>
            <person name="Myrie A."/>
        </authorList>
    </citation>
    <scope>NUCLEOTIDE SEQUENCE [LARGE SCALE GENOMIC DNA]</scope>
    <source>
        <strain evidence="1">JA-Hopewell-2020-01-JO</strain>
        <tissue evidence="1">Whole body</tissue>
    </source>
</reference>
<dbReference type="AlphaFoldDB" id="A0ABD1EUV9"/>
<sequence length="205" mass="24383">MSKNSNRNVLKHSQISKKIISKTNNNKTSSEWIDLLGKTREQRIIEYNKKNMSFFLVANSYNKLNRETIAKRQVRLHSYYEEKLNTDFLQEKDHVKDDECDPFCCCIKCVPNKTGRLLRKRSLRKIHAVSMPKGNVCLIEPWFKRYLTLNKFILTVRKVIIQNRLEKVLKKLKTITFDQVRSAEETKIQKKCEDYHCHPVFAKFL</sequence>
<organism evidence="1 2">
    <name type="scientific">Hypothenemus hampei</name>
    <name type="common">Coffee berry borer</name>
    <dbReference type="NCBI Taxonomy" id="57062"/>
    <lineage>
        <taxon>Eukaryota</taxon>
        <taxon>Metazoa</taxon>
        <taxon>Ecdysozoa</taxon>
        <taxon>Arthropoda</taxon>
        <taxon>Hexapoda</taxon>
        <taxon>Insecta</taxon>
        <taxon>Pterygota</taxon>
        <taxon>Neoptera</taxon>
        <taxon>Endopterygota</taxon>
        <taxon>Coleoptera</taxon>
        <taxon>Polyphaga</taxon>
        <taxon>Cucujiformia</taxon>
        <taxon>Curculionidae</taxon>
        <taxon>Scolytinae</taxon>
        <taxon>Hypothenemus</taxon>
    </lineage>
</organism>
<evidence type="ECO:0000313" key="1">
    <source>
        <dbReference type="EMBL" id="KAL1502546.1"/>
    </source>
</evidence>
<evidence type="ECO:0000313" key="2">
    <source>
        <dbReference type="Proteomes" id="UP001566132"/>
    </source>
</evidence>
<dbReference type="Proteomes" id="UP001566132">
    <property type="component" value="Unassembled WGS sequence"/>
</dbReference>
<name>A0ABD1EUV9_HYPHA</name>
<protein>
    <submittedName>
        <fullName evidence="1">Uncharacterized protein</fullName>
    </submittedName>
</protein>
<keyword evidence="2" id="KW-1185">Reference proteome</keyword>
<accession>A0ABD1EUV9</accession>
<comment type="caution">
    <text evidence="1">The sequence shown here is derived from an EMBL/GenBank/DDBJ whole genome shotgun (WGS) entry which is preliminary data.</text>
</comment>
<proteinExistence type="predicted"/>
<gene>
    <name evidence="1" type="ORF">ABEB36_007672</name>
</gene>